<dbReference type="EMBL" id="MU404350">
    <property type="protein sequence ID" value="KAI1618614.1"/>
    <property type="molecule type" value="Genomic_DNA"/>
</dbReference>
<comment type="catalytic activity">
    <reaction evidence="4 5">
        <text>L-kynurenine + H2O = anthranilate + L-alanine + H(+)</text>
        <dbReference type="Rhea" id="RHEA:16813"/>
        <dbReference type="ChEBI" id="CHEBI:15377"/>
        <dbReference type="ChEBI" id="CHEBI:15378"/>
        <dbReference type="ChEBI" id="CHEBI:16567"/>
        <dbReference type="ChEBI" id="CHEBI:57959"/>
        <dbReference type="ChEBI" id="CHEBI:57972"/>
        <dbReference type="EC" id="3.7.1.3"/>
    </reaction>
</comment>
<dbReference type="InterPro" id="IPR000192">
    <property type="entry name" value="Aminotrans_V_dom"/>
</dbReference>
<keyword evidence="8" id="KW-1185">Reference proteome</keyword>
<dbReference type="PANTHER" id="PTHR14084">
    <property type="entry name" value="KYNURENINASE"/>
    <property type="match status" value="1"/>
</dbReference>
<evidence type="ECO:0000256" key="3">
    <source>
        <dbReference type="ARBA" id="ARBA00022898"/>
    </source>
</evidence>
<comment type="pathway">
    <text evidence="4 5">Cofactor biosynthesis; NAD(+) biosynthesis; quinolinate from L-kynurenine: step 2/3.</text>
</comment>
<evidence type="ECO:0000313" key="7">
    <source>
        <dbReference type="EMBL" id="KAI1618614.1"/>
    </source>
</evidence>
<dbReference type="Proteomes" id="UP001203852">
    <property type="component" value="Unassembled WGS sequence"/>
</dbReference>
<evidence type="ECO:0000256" key="5">
    <source>
        <dbReference type="PIRNR" id="PIRNR038800"/>
    </source>
</evidence>
<dbReference type="NCBIfam" id="TIGR01814">
    <property type="entry name" value="kynureninase"/>
    <property type="match status" value="1"/>
</dbReference>
<dbReference type="GO" id="GO:0019441">
    <property type="term" value="P:L-tryptophan catabolic process to kynurenine"/>
    <property type="evidence" value="ECO:0007669"/>
    <property type="project" value="TreeGrafter"/>
</dbReference>
<dbReference type="PIRSF" id="PIRSF038800">
    <property type="entry name" value="KYNU"/>
    <property type="match status" value="1"/>
</dbReference>
<comment type="similarity">
    <text evidence="4 5">Belongs to the kynureninase family.</text>
</comment>
<sequence>MDGSLDPFSQDYAASLDETDPLSTFRSNFYIPTLADLKRQTLIKPPEEEPSQPCTYLCGNSLGLQPTRTADLISAFLTQWRTRAVTGHFTDLPDSPLPPFLDIDDHAAMLMAPIVGAVEAEVAVMGTLTANLHFLMSSFYRPSRKGEGRWKILLEGKAFPSDHYAVESQIIHHGLDPAEAMVVLEPTDSHIPILPTKQILETIDKHASELALILLPGIQFYTGQYFDIQTITAHAHSHGILIGWDLAHAAGNVDVKLHDWDVDFAAWCTYKYLNSGPGAMAGIFVNEKFGKVEMEGSTPKFWPRLSGWWGDDKSTRFQMTNKFVPRPGARGYQLSNPSALDLAAVVASLQVFNETSMGELRQRSLRLTTYLEQLLDAITLRHPGVFSIITPRVPEERGAQLSIRLAPGLLENVLEQLEHQGIVVDERKPDVIRVAPAPLYNSSVDVFHFCQVLEGALIKASEASAT</sequence>
<keyword evidence="3 4" id="KW-0663">Pyridoxal phosphate</keyword>
<dbReference type="SUPFAM" id="SSF53383">
    <property type="entry name" value="PLP-dependent transferases"/>
    <property type="match status" value="1"/>
</dbReference>
<keyword evidence="1 4" id="KW-0662">Pyridine nucleotide biosynthesis</keyword>
<dbReference type="GO" id="GO:0030170">
    <property type="term" value="F:pyridoxal phosphate binding"/>
    <property type="evidence" value="ECO:0007669"/>
    <property type="project" value="UniProtKB-UniRule"/>
</dbReference>
<proteinExistence type="inferred from homology"/>
<comment type="pathway">
    <text evidence="4 5">Amino-acid degradation; L-kynurenine degradation; L-alanine and anthranilate from L-kynurenine: step 1/1.</text>
</comment>
<dbReference type="EC" id="3.7.1.3" evidence="4 5"/>
<feature type="binding site" evidence="4">
    <location>
        <position position="308"/>
    </location>
    <ligand>
        <name>pyridoxal 5'-phosphate</name>
        <dbReference type="ChEBI" id="CHEBI:597326"/>
    </ligand>
</feature>
<feature type="domain" description="Aminotransferase class V" evidence="6">
    <location>
        <begin position="209"/>
        <end position="274"/>
    </location>
</feature>
<accession>A0AAN6E5W3</accession>
<name>A0AAN6E5W3_9EURO</name>
<comment type="caution">
    <text evidence="7">The sequence shown here is derived from an EMBL/GenBank/DDBJ whole genome shotgun (WGS) entry which is preliminary data.</text>
</comment>
<comment type="caution">
    <text evidence="4">Lacks conserved residue(s) required for the propagation of feature annotation.</text>
</comment>
<feature type="binding site" evidence="4">
    <location>
        <position position="336"/>
    </location>
    <ligand>
        <name>pyridoxal 5'-phosphate</name>
        <dbReference type="ChEBI" id="CHEBI:597326"/>
    </ligand>
</feature>
<protein>
    <recommendedName>
        <fullName evidence="4 5">Kynureninase</fullName>
        <ecNumber evidence="4 5">3.7.1.3</ecNumber>
    </recommendedName>
    <alternativeName>
        <fullName evidence="4">Biosynthesis of nicotinic acid protein 5</fullName>
    </alternativeName>
    <alternativeName>
        <fullName evidence="4">L-kynurenine hydrolase</fullName>
    </alternativeName>
</protein>
<dbReference type="Pfam" id="PF22580">
    <property type="entry name" value="KYNU_C"/>
    <property type="match status" value="1"/>
</dbReference>
<dbReference type="InterPro" id="IPR015421">
    <property type="entry name" value="PyrdxlP-dep_Trfase_major"/>
</dbReference>
<evidence type="ECO:0000259" key="6">
    <source>
        <dbReference type="Pfam" id="PF00266"/>
    </source>
</evidence>
<feature type="binding site" evidence="4">
    <location>
        <position position="128"/>
    </location>
    <ligand>
        <name>pyridoxal 5'-phosphate</name>
        <dbReference type="ChEBI" id="CHEBI:597326"/>
    </ligand>
</feature>
<organism evidence="7 8">
    <name type="scientific">Exophiala viscosa</name>
    <dbReference type="NCBI Taxonomy" id="2486360"/>
    <lineage>
        <taxon>Eukaryota</taxon>
        <taxon>Fungi</taxon>
        <taxon>Dikarya</taxon>
        <taxon>Ascomycota</taxon>
        <taxon>Pezizomycotina</taxon>
        <taxon>Eurotiomycetes</taxon>
        <taxon>Chaetothyriomycetidae</taxon>
        <taxon>Chaetothyriales</taxon>
        <taxon>Herpotrichiellaceae</taxon>
        <taxon>Exophiala</taxon>
    </lineage>
</organism>
<dbReference type="InterPro" id="IPR015422">
    <property type="entry name" value="PyrdxlP-dep_Trfase_small"/>
</dbReference>
<feature type="binding site" evidence="4">
    <location>
        <position position="245"/>
    </location>
    <ligand>
        <name>pyridoxal 5'-phosphate</name>
        <dbReference type="ChEBI" id="CHEBI:597326"/>
    </ligand>
</feature>
<evidence type="ECO:0000313" key="8">
    <source>
        <dbReference type="Proteomes" id="UP001203852"/>
    </source>
</evidence>
<dbReference type="GO" id="GO:0034354">
    <property type="term" value="P:'de novo' NAD+ biosynthetic process from L-tryptophan"/>
    <property type="evidence" value="ECO:0007669"/>
    <property type="project" value="UniProtKB-UniRule"/>
</dbReference>
<reference evidence="7" key="1">
    <citation type="journal article" date="2022" name="bioRxiv">
        <title>Deciphering the potential niche of two novel black yeast fungi from a biological soil crust based on their genomes, phenotypes, and melanin regulation.</title>
        <authorList>
            <consortium name="DOE Joint Genome Institute"/>
            <person name="Carr E.C."/>
            <person name="Barton Q."/>
            <person name="Grambo S."/>
            <person name="Sullivan M."/>
            <person name="Renfro C.M."/>
            <person name="Kuo A."/>
            <person name="Pangilinan J."/>
            <person name="Lipzen A."/>
            <person name="Keymanesh K."/>
            <person name="Savage E."/>
            <person name="Barry K."/>
            <person name="Grigoriev I.V."/>
            <person name="Riekhof W.R."/>
            <person name="Harris S.S."/>
        </authorList>
    </citation>
    <scope>NUCLEOTIDE SEQUENCE</scope>
    <source>
        <strain evidence="7">JF 03-4F</strain>
    </source>
</reference>
<comment type="subcellular location">
    <subcellularLocation>
        <location evidence="4 5">Cytoplasm</location>
    </subcellularLocation>
</comment>
<dbReference type="GO" id="GO:0043420">
    <property type="term" value="P:anthranilate metabolic process"/>
    <property type="evidence" value="ECO:0007669"/>
    <property type="project" value="UniProtKB-UniRule"/>
</dbReference>
<dbReference type="Pfam" id="PF00266">
    <property type="entry name" value="Aminotran_5"/>
    <property type="match status" value="1"/>
</dbReference>
<evidence type="ECO:0000256" key="4">
    <source>
        <dbReference type="HAMAP-Rule" id="MF_03017"/>
    </source>
</evidence>
<dbReference type="GO" id="GO:0019805">
    <property type="term" value="P:quinolinate biosynthetic process"/>
    <property type="evidence" value="ECO:0007669"/>
    <property type="project" value="UniProtKB-UniRule"/>
</dbReference>
<evidence type="ECO:0000256" key="1">
    <source>
        <dbReference type="ARBA" id="ARBA00022642"/>
    </source>
</evidence>
<keyword evidence="2 4" id="KW-0378">Hydrolase</keyword>
<dbReference type="Gene3D" id="3.40.640.10">
    <property type="entry name" value="Type I PLP-dependent aspartate aminotransferase-like (Major domain)"/>
    <property type="match status" value="1"/>
</dbReference>
<evidence type="ECO:0000256" key="2">
    <source>
        <dbReference type="ARBA" id="ARBA00022801"/>
    </source>
</evidence>
<feature type="binding site" evidence="4">
    <location>
        <position position="270"/>
    </location>
    <ligand>
        <name>pyridoxal 5'-phosphate</name>
        <dbReference type="ChEBI" id="CHEBI:597326"/>
    </ligand>
</feature>
<dbReference type="InterPro" id="IPR015424">
    <property type="entry name" value="PyrdxlP-dep_Trfase"/>
</dbReference>
<feature type="binding site" evidence="4">
    <location>
        <position position="129"/>
    </location>
    <ligand>
        <name>pyridoxal 5'-phosphate</name>
        <dbReference type="ChEBI" id="CHEBI:597326"/>
    </ligand>
</feature>
<comment type="cofactor">
    <cofactor evidence="4 5">
        <name>pyridoxal 5'-phosphate</name>
        <dbReference type="ChEBI" id="CHEBI:597326"/>
    </cofactor>
</comment>
<comment type="catalytic activity">
    <reaction evidence="5">
        <text>3-hydroxy-L-kynurenine + H2O = 3-hydroxyanthranilate + L-alanine + H(+)</text>
        <dbReference type="Rhea" id="RHEA:25143"/>
        <dbReference type="ChEBI" id="CHEBI:15377"/>
        <dbReference type="ChEBI" id="CHEBI:15378"/>
        <dbReference type="ChEBI" id="CHEBI:36559"/>
        <dbReference type="ChEBI" id="CHEBI:57972"/>
        <dbReference type="ChEBI" id="CHEBI:58125"/>
        <dbReference type="EC" id="3.7.1.3"/>
    </reaction>
</comment>
<gene>
    <name evidence="4" type="primary">BNA5</name>
    <name evidence="7" type="ORF">EDD36DRAFT_377103</name>
</gene>
<dbReference type="FunFam" id="3.40.640.10:FF:000031">
    <property type="entry name" value="Kynureninase"/>
    <property type="match status" value="1"/>
</dbReference>
<dbReference type="GO" id="GO:0030429">
    <property type="term" value="F:kynureninase activity"/>
    <property type="evidence" value="ECO:0007669"/>
    <property type="project" value="UniProtKB-UniRule"/>
</dbReference>
<dbReference type="PANTHER" id="PTHR14084:SF0">
    <property type="entry name" value="KYNURENINASE"/>
    <property type="match status" value="1"/>
</dbReference>
<comment type="function">
    <text evidence="4 5">Catalyzes the cleavage of L-kynurenine (L-Kyn) and L-3-hydroxykynurenine (L-3OHKyn) into anthranilic acid (AA) and 3-hydroxyanthranilic acid (3-OHAA), respectively.</text>
</comment>
<dbReference type="InterPro" id="IPR010111">
    <property type="entry name" value="Kynureninase"/>
</dbReference>
<dbReference type="Gene3D" id="3.90.1150.10">
    <property type="entry name" value="Aspartate Aminotransferase, domain 1"/>
    <property type="match status" value="1"/>
</dbReference>
<comment type="subunit">
    <text evidence="4 5">Homodimer.</text>
</comment>
<feature type="binding site" evidence="4">
    <location>
        <begin position="159"/>
        <end position="162"/>
    </location>
    <ligand>
        <name>pyridoxal 5'-phosphate</name>
        <dbReference type="ChEBI" id="CHEBI:597326"/>
    </ligand>
</feature>
<dbReference type="GO" id="GO:0005737">
    <property type="term" value="C:cytoplasm"/>
    <property type="evidence" value="ECO:0007669"/>
    <property type="project" value="UniProtKB-SubCell"/>
</dbReference>
<feature type="binding site" evidence="4">
    <location>
        <position position="248"/>
    </location>
    <ligand>
        <name>pyridoxal 5'-phosphate</name>
        <dbReference type="ChEBI" id="CHEBI:597326"/>
    </ligand>
</feature>
<keyword evidence="4 5" id="KW-0963">Cytoplasm</keyword>
<dbReference type="HAMAP" id="MF_01970">
    <property type="entry name" value="Kynureninase"/>
    <property type="match status" value="1"/>
</dbReference>
<dbReference type="AlphaFoldDB" id="A0AAN6E5W3"/>
<dbReference type="GO" id="GO:0097053">
    <property type="term" value="P:L-kynurenine catabolic process"/>
    <property type="evidence" value="ECO:0007669"/>
    <property type="project" value="UniProtKB-UniRule"/>
</dbReference>
<feature type="modified residue" description="N6-(pyridoxal phosphate)lysine" evidence="4">
    <location>
        <position position="271"/>
    </location>
</feature>